<evidence type="ECO:0000256" key="6">
    <source>
        <dbReference type="ARBA" id="ARBA00023239"/>
    </source>
</evidence>
<feature type="active site" evidence="9">
    <location>
        <position position="11"/>
    </location>
</feature>
<dbReference type="InterPro" id="IPR050064">
    <property type="entry name" value="IGPS_HisA/HisF"/>
</dbReference>
<evidence type="ECO:0000256" key="4">
    <source>
        <dbReference type="ARBA" id="ARBA00022605"/>
    </source>
</evidence>
<dbReference type="EC" id="4.3.2.10" evidence="9"/>
<dbReference type="AlphaFoldDB" id="R7MT49"/>
<dbReference type="CDD" id="cd04731">
    <property type="entry name" value="HisF"/>
    <property type="match status" value="1"/>
</dbReference>
<evidence type="ECO:0000256" key="2">
    <source>
        <dbReference type="ARBA" id="ARBA00009667"/>
    </source>
</evidence>
<comment type="subunit">
    <text evidence="3 9">Heterodimer of HisH and HisF.</text>
</comment>
<dbReference type="Proteomes" id="UP000017908">
    <property type="component" value="Unassembled WGS sequence"/>
</dbReference>
<dbReference type="EMBL" id="CBKE010000060">
    <property type="protein sequence ID" value="CDF04339.1"/>
    <property type="molecule type" value="Genomic_DNA"/>
</dbReference>
<dbReference type="GO" id="GO:0005737">
    <property type="term" value="C:cytoplasm"/>
    <property type="evidence" value="ECO:0007669"/>
    <property type="project" value="UniProtKB-SubCell"/>
</dbReference>
<comment type="catalytic activity">
    <reaction evidence="8 9">
        <text>5-[(5-phospho-1-deoxy-D-ribulos-1-ylimino)methylamino]-1-(5-phospho-beta-D-ribosyl)imidazole-4-carboxamide + L-glutamine = D-erythro-1-(imidazol-4-yl)glycerol 3-phosphate + 5-amino-1-(5-phospho-beta-D-ribosyl)imidazole-4-carboxamide + L-glutamate + H(+)</text>
        <dbReference type="Rhea" id="RHEA:24793"/>
        <dbReference type="ChEBI" id="CHEBI:15378"/>
        <dbReference type="ChEBI" id="CHEBI:29985"/>
        <dbReference type="ChEBI" id="CHEBI:58278"/>
        <dbReference type="ChEBI" id="CHEBI:58359"/>
        <dbReference type="ChEBI" id="CHEBI:58475"/>
        <dbReference type="ChEBI" id="CHEBI:58525"/>
        <dbReference type="EC" id="4.3.2.10"/>
    </reaction>
</comment>
<dbReference type="GO" id="GO:0000105">
    <property type="term" value="P:L-histidine biosynthetic process"/>
    <property type="evidence" value="ECO:0007669"/>
    <property type="project" value="UniProtKB-UniRule"/>
</dbReference>
<evidence type="ECO:0000256" key="5">
    <source>
        <dbReference type="ARBA" id="ARBA00023102"/>
    </source>
</evidence>
<evidence type="ECO:0000256" key="1">
    <source>
        <dbReference type="ARBA" id="ARBA00005091"/>
    </source>
</evidence>
<protein>
    <recommendedName>
        <fullName evidence="9">Imidazole glycerol phosphate synthase subunit HisF</fullName>
        <ecNumber evidence="9">4.3.2.10</ecNumber>
    </recommendedName>
    <alternativeName>
        <fullName evidence="9">IGP synthase cyclase subunit</fullName>
    </alternativeName>
    <alternativeName>
        <fullName evidence="9">IGP synthase subunit HisF</fullName>
    </alternativeName>
    <alternativeName>
        <fullName evidence="9">ImGP synthase subunit HisF</fullName>
        <shortName evidence="9">IGPS subunit HisF</shortName>
    </alternativeName>
</protein>
<evidence type="ECO:0000256" key="7">
    <source>
        <dbReference type="ARBA" id="ARBA00025475"/>
    </source>
</evidence>
<evidence type="ECO:0000313" key="12">
    <source>
        <dbReference type="Proteomes" id="UP000017908"/>
    </source>
</evidence>
<name>R7MT49_MEGEL</name>
<proteinExistence type="inferred from homology"/>
<comment type="caution">
    <text evidence="11">The sequence shown here is derived from an EMBL/GenBank/DDBJ whole genome shotgun (WGS) entry which is preliminary data.</text>
</comment>
<accession>R7MT49</accession>
<dbReference type="Gene3D" id="3.20.20.70">
    <property type="entry name" value="Aldolase class I"/>
    <property type="match status" value="2"/>
</dbReference>
<evidence type="ECO:0000313" key="11">
    <source>
        <dbReference type="EMBL" id="CDF04339.1"/>
    </source>
</evidence>
<dbReference type="PANTHER" id="PTHR21235:SF2">
    <property type="entry name" value="IMIDAZOLE GLYCEROL PHOSPHATE SYNTHASE HISHF"/>
    <property type="match status" value="1"/>
</dbReference>
<dbReference type="Pfam" id="PF00977">
    <property type="entry name" value="His_biosynth"/>
    <property type="match status" value="2"/>
</dbReference>
<comment type="subcellular location">
    <subcellularLocation>
        <location evidence="9">Cytoplasm</location>
    </subcellularLocation>
</comment>
<evidence type="ECO:0000256" key="3">
    <source>
        <dbReference type="ARBA" id="ARBA00011152"/>
    </source>
</evidence>
<keyword evidence="4 9" id="KW-0028">Amino-acid biosynthesis</keyword>
<dbReference type="GO" id="GO:0016829">
    <property type="term" value="F:lyase activity"/>
    <property type="evidence" value="ECO:0007669"/>
    <property type="project" value="UniProtKB-KW"/>
</dbReference>
<evidence type="ECO:0000256" key="10">
    <source>
        <dbReference type="RuleBase" id="RU003657"/>
    </source>
</evidence>
<dbReference type="InterPro" id="IPR006062">
    <property type="entry name" value="His_biosynth"/>
</dbReference>
<dbReference type="InterPro" id="IPR011060">
    <property type="entry name" value="RibuloseP-bd_barrel"/>
</dbReference>
<dbReference type="InterPro" id="IPR004651">
    <property type="entry name" value="HisF"/>
</dbReference>
<dbReference type="UniPathway" id="UPA00031">
    <property type="reaction ID" value="UER00010"/>
</dbReference>
<keyword evidence="6 9" id="KW-0456">Lyase</keyword>
<comment type="function">
    <text evidence="7 9">IGPS catalyzes the conversion of PRFAR and glutamine to IGP, AICAR and glutamate. The HisF subunit catalyzes the cyclization activity that produces IGP and AICAR from PRFAR using the ammonia provided by the HisH subunit.</text>
</comment>
<keyword evidence="5 9" id="KW-0368">Histidine biosynthesis</keyword>
<dbReference type="InterPro" id="IPR013785">
    <property type="entry name" value="Aldolase_TIM"/>
</dbReference>
<organism evidence="11 12">
    <name type="scientific">Megasphaera elsdenii CAG:570</name>
    <dbReference type="NCBI Taxonomy" id="1263087"/>
    <lineage>
        <taxon>Bacteria</taxon>
        <taxon>Bacillati</taxon>
        <taxon>Bacillota</taxon>
        <taxon>Negativicutes</taxon>
        <taxon>Veillonellales</taxon>
        <taxon>Veillonellaceae</taxon>
        <taxon>Megasphaera</taxon>
    </lineage>
</organism>
<dbReference type="PANTHER" id="PTHR21235">
    <property type="entry name" value="IMIDAZOLE GLYCEROL PHOSPHATE SYNTHASE SUBUNIT HISF/H IGP SYNTHASE SUBUNIT HISF/H"/>
    <property type="match status" value="1"/>
</dbReference>
<comment type="similarity">
    <text evidence="2 9 10">Belongs to the HisA/HisF family.</text>
</comment>
<keyword evidence="9" id="KW-0963">Cytoplasm</keyword>
<reference evidence="11" key="1">
    <citation type="submission" date="2012-11" db="EMBL/GenBank/DDBJ databases">
        <title>Dependencies among metagenomic species, viruses, plasmids and units of genetic variation.</title>
        <authorList>
            <person name="Nielsen H.B."/>
            <person name="Almeida M."/>
            <person name="Juncker A.S."/>
            <person name="Rasmussen S."/>
            <person name="Li J."/>
            <person name="Sunagawa S."/>
            <person name="Plichta D."/>
            <person name="Gautier L."/>
            <person name="Le Chatelier E."/>
            <person name="Peletier E."/>
            <person name="Bonde I."/>
            <person name="Nielsen T."/>
            <person name="Manichanh C."/>
            <person name="Arumugam M."/>
            <person name="Batto J."/>
            <person name="Santos M.B.Q.D."/>
            <person name="Blom N."/>
            <person name="Borruel N."/>
            <person name="Burgdorf K.S."/>
            <person name="Boumezbeur F."/>
            <person name="Casellas F."/>
            <person name="Dore J."/>
            <person name="Guarner F."/>
            <person name="Hansen T."/>
            <person name="Hildebrand F."/>
            <person name="Kaas R.S."/>
            <person name="Kennedy S."/>
            <person name="Kristiansen K."/>
            <person name="Kultima J.R."/>
            <person name="Leonard P."/>
            <person name="Levenez F."/>
            <person name="Lund O."/>
            <person name="Moumen B."/>
            <person name="Le Paslier D."/>
            <person name="Pons N."/>
            <person name="Pedersen O."/>
            <person name="Prifti E."/>
            <person name="Qin J."/>
            <person name="Raes J."/>
            <person name="Tap J."/>
            <person name="Tims S."/>
            <person name="Ussery D.W."/>
            <person name="Yamada T."/>
            <person name="MetaHit consortium"/>
            <person name="Renault P."/>
            <person name="Sicheritz-Ponten T."/>
            <person name="Bork P."/>
            <person name="Wang J."/>
            <person name="Brunak S."/>
            <person name="Ehrlich S.D."/>
        </authorList>
    </citation>
    <scope>NUCLEOTIDE SEQUENCE [LARGE SCALE GENOMIC DNA]</scope>
</reference>
<dbReference type="NCBIfam" id="TIGR00735">
    <property type="entry name" value="hisF"/>
    <property type="match status" value="1"/>
</dbReference>
<sequence length="265" mass="28759">MLAKRIVPCLDVRDGRVVKGKQFKHIQDVDDPVKLGKFYSDQLADELVFYDITATHEKRHIFIDVVRAVAEAITIPFTIGGGISSIDDFHQVLRAGADKVSVNSAAVRRPELIREAAQRFGSQCREAAQLFGSQCVVLSIDAKRDNHGSWQVYVEGGRKNTGIDAIAWAKQGVALGAGEICMNSMDADGEKAGFDLELNRRLATELPVPIIASGGAGTMQDFKDVFDVGVDAALAASVFHFGQIDIPDLKTYLQGQGIPMRGAEE</sequence>
<feature type="active site" evidence="9">
    <location>
        <position position="141"/>
    </location>
</feature>
<comment type="pathway">
    <text evidence="1 9">Amino-acid biosynthesis; L-histidine biosynthesis; L-histidine from 5-phospho-alpha-D-ribose 1-diphosphate: step 5/9.</text>
</comment>
<evidence type="ECO:0000256" key="8">
    <source>
        <dbReference type="ARBA" id="ARBA00047838"/>
    </source>
</evidence>
<evidence type="ECO:0000256" key="9">
    <source>
        <dbReference type="HAMAP-Rule" id="MF_01013"/>
    </source>
</evidence>
<dbReference type="GO" id="GO:0000107">
    <property type="term" value="F:imidazoleglycerol-phosphate synthase activity"/>
    <property type="evidence" value="ECO:0007669"/>
    <property type="project" value="UniProtKB-UniRule"/>
</dbReference>
<gene>
    <name evidence="9" type="primary">hisF</name>
    <name evidence="11" type="ORF">BN715_00700</name>
</gene>
<dbReference type="HAMAP" id="MF_01013">
    <property type="entry name" value="HisF"/>
    <property type="match status" value="1"/>
</dbReference>
<dbReference type="SUPFAM" id="SSF51366">
    <property type="entry name" value="Ribulose-phoshate binding barrel"/>
    <property type="match status" value="1"/>
</dbReference>